<dbReference type="Pfam" id="PF08238">
    <property type="entry name" value="Sel1"/>
    <property type="match status" value="3"/>
</dbReference>
<dbReference type="SMART" id="SM00671">
    <property type="entry name" value="SEL1"/>
    <property type="match status" value="3"/>
</dbReference>
<dbReference type="Gene3D" id="1.25.40.10">
    <property type="entry name" value="Tetratricopeptide repeat domain"/>
    <property type="match status" value="1"/>
</dbReference>
<accession>A0A7S1QZQ0</accession>
<dbReference type="InterPro" id="IPR006597">
    <property type="entry name" value="Sel1-like"/>
</dbReference>
<dbReference type="AlphaFoldDB" id="A0A7S1QZQ0"/>
<dbReference type="PANTHER" id="PTHR11102">
    <property type="entry name" value="SEL-1-LIKE PROTEIN"/>
    <property type="match status" value="1"/>
</dbReference>
<comment type="similarity">
    <text evidence="1">Belongs to the sel-1 family.</text>
</comment>
<gene>
    <name evidence="2" type="ORF">ACAT0790_LOCUS32257</name>
</gene>
<evidence type="ECO:0000256" key="1">
    <source>
        <dbReference type="ARBA" id="ARBA00038101"/>
    </source>
</evidence>
<dbReference type="PANTHER" id="PTHR11102:SF160">
    <property type="entry name" value="ERAD-ASSOCIATED E3 UBIQUITIN-PROTEIN LIGASE COMPONENT HRD3"/>
    <property type="match status" value="1"/>
</dbReference>
<proteinExistence type="inferred from homology"/>
<dbReference type="InterPro" id="IPR011990">
    <property type="entry name" value="TPR-like_helical_dom_sf"/>
</dbReference>
<reference evidence="2" key="1">
    <citation type="submission" date="2021-01" db="EMBL/GenBank/DDBJ databases">
        <authorList>
            <person name="Corre E."/>
            <person name="Pelletier E."/>
            <person name="Niang G."/>
            <person name="Scheremetjew M."/>
            <person name="Finn R."/>
            <person name="Kale V."/>
            <person name="Holt S."/>
            <person name="Cochrane G."/>
            <person name="Meng A."/>
            <person name="Brown T."/>
            <person name="Cohen L."/>
        </authorList>
    </citation>
    <scope>NUCLEOTIDE SEQUENCE</scope>
    <source>
        <strain evidence="2">OF101</strain>
    </source>
</reference>
<name>A0A7S1QZQ0_ALECA</name>
<evidence type="ECO:0008006" key="3">
    <source>
        <dbReference type="Google" id="ProtNLM"/>
    </source>
</evidence>
<dbReference type="EMBL" id="HBGE01053519">
    <property type="protein sequence ID" value="CAD9152019.1"/>
    <property type="molecule type" value="Transcribed_RNA"/>
</dbReference>
<protein>
    <recommendedName>
        <fullName evidence="3">Fe2OG dioxygenase domain-containing protein</fullName>
    </recommendedName>
</protein>
<dbReference type="SUPFAM" id="SSF81901">
    <property type="entry name" value="HCP-like"/>
    <property type="match status" value="1"/>
</dbReference>
<organism evidence="2">
    <name type="scientific">Alexandrium catenella</name>
    <name type="common">Red tide dinoflagellate</name>
    <name type="synonym">Gonyaulax catenella</name>
    <dbReference type="NCBI Taxonomy" id="2925"/>
    <lineage>
        <taxon>Eukaryota</taxon>
        <taxon>Sar</taxon>
        <taxon>Alveolata</taxon>
        <taxon>Dinophyceae</taxon>
        <taxon>Gonyaulacales</taxon>
        <taxon>Pyrocystaceae</taxon>
        <taxon>Alexandrium</taxon>
    </lineage>
</organism>
<dbReference type="InterPro" id="IPR050767">
    <property type="entry name" value="Sel1_AlgK"/>
</dbReference>
<evidence type="ECO:0000313" key="2">
    <source>
        <dbReference type="EMBL" id="CAD9152019.1"/>
    </source>
</evidence>
<sequence length="251" mass="27393">MDRLVMPFVRQAYRCSECVACTAFVRRYLKNERIFIPAHFDVTAFSTVILPLSPAGNYTGGFFVQPQAHVNSRAFVQLEEGDVIVHDFTLNHGVDVRAGGRHSLIVWVSETKAACRRSSTPWHATRAVQGDAVAQHILGMMYSQGNGAPKDDAAALEWTLKAAEGGLVNAQFSAGTMYIEGQGTPSNESRALYWYSKAAAQGDASAQMILARMYSEGMGTGRDESKAQYWFSLGKEQEGAQLMGPPSWATG</sequence>